<keyword evidence="1" id="KW-0328">Glycosyltransferase</keyword>
<reference evidence="1 2" key="1">
    <citation type="submission" date="2018-06" db="EMBL/GenBank/DDBJ databases">
        <authorList>
            <consortium name="Pathogen Informatics"/>
            <person name="Doyle S."/>
        </authorList>
    </citation>
    <scope>NUCLEOTIDE SEQUENCE [LARGE SCALE GENOMIC DNA]</scope>
    <source>
        <strain evidence="2">NCTC 11391</strain>
    </source>
</reference>
<name>A0A380JCA5_STRDO</name>
<evidence type="ECO:0000313" key="2">
    <source>
        <dbReference type="Proteomes" id="UP000254082"/>
    </source>
</evidence>
<dbReference type="GO" id="GO:0004731">
    <property type="term" value="F:purine-nucleoside phosphorylase activity"/>
    <property type="evidence" value="ECO:0007669"/>
    <property type="project" value="UniProtKB-EC"/>
</dbReference>
<dbReference type="GeneID" id="93922979"/>
<dbReference type="InterPro" id="IPR007553">
    <property type="entry name" value="2-thiour_desulf"/>
</dbReference>
<sequence length="147" mass="16233">MTDKKCVLVSACLLGENCKYNGKNNYNQDVIDYVADKEVIPICPEILAGLPTPREPAELKDGCVYDISGQNIHEIYEKGVTTAMDIIVDQKIDLAILQSRSPSCGVNQVYDGTFRGKKVAGRGLFAQVLLKEGYHVVDAEDINKMKH</sequence>
<protein>
    <submittedName>
        <fullName evidence="1">Purine nucleoside phosphorylase</fullName>
        <ecNumber evidence="1">2.4.2.1</ecNumber>
    </submittedName>
</protein>
<dbReference type="PANTHER" id="PTHR30087">
    <property type="entry name" value="INNER MEMBRANE PROTEIN"/>
    <property type="match status" value="1"/>
</dbReference>
<organism evidence="1 2">
    <name type="scientific">Streptococcus downei MFe28</name>
    <dbReference type="NCBI Taxonomy" id="764290"/>
    <lineage>
        <taxon>Bacteria</taxon>
        <taxon>Bacillati</taxon>
        <taxon>Bacillota</taxon>
        <taxon>Bacilli</taxon>
        <taxon>Lactobacillales</taxon>
        <taxon>Streptococcaceae</taxon>
        <taxon>Streptococcus</taxon>
    </lineage>
</organism>
<evidence type="ECO:0000313" key="1">
    <source>
        <dbReference type="EMBL" id="SUN35439.1"/>
    </source>
</evidence>
<dbReference type="EMBL" id="UHFA01000002">
    <property type="protein sequence ID" value="SUN35439.1"/>
    <property type="molecule type" value="Genomic_DNA"/>
</dbReference>
<accession>A0A380JCA5</accession>
<dbReference type="RefSeq" id="WP_002959567.1">
    <property type="nucleotide sequence ID" value="NZ_UHFA01000002.1"/>
</dbReference>
<dbReference type="AlphaFoldDB" id="A0A380JCA5"/>
<gene>
    <name evidence="1" type="ORF">NCTC11391_00443</name>
</gene>
<keyword evidence="1" id="KW-0808">Transferase</keyword>
<dbReference type="PANTHER" id="PTHR30087:SF1">
    <property type="entry name" value="HYPOTHETICAL CYTOSOLIC PROTEIN"/>
    <property type="match status" value="1"/>
</dbReference>
<proteinExistence type="predicted"/>
<keyword evidence="2" id="KW-1185">Reference proteome</keyword>
<dbReference type="Proteomes" id="UP000254082">
    <property type="component" value="Unassembled WGS sequence"/>
</dbReference>
<dbReference type="EC" id="2.4.2.1" evidence="1"/>
<dbReference type="OrthoDB" id="9797779at2"/>
<dbReference type="Pfam" id="PF04463">
    <property type="entry name" value="2-thiour_desulf"/>
    <property type="match status" value="1"/>
</dbReference>